<keyword evidence="1" id="KW-0148">Chlorophyll</keyword>
<keyword evidence="1" id="KW-0602">Photosynthesis</keyword>
<dbReference type="GO" id="GO:0015979">
    <property type="term" value="P:photosynthesis"/>
    <property type="evidence" value="ECO:0007669"/>
    <property type="project" value="UniProtKB-KW"/>
</dbReference>
<dbReference type="Gene3D" id="2.50.10.10">
    <property type="entry name" value="Bacteriochlorophyll A"/>
    <property type="match status" value="1"/>
</dbReference>
<gene>
    <name evidence="2" type="ORF">CR164_07265</name>
</gene>
<protein>
    <submittedName>
        <fullName evidence="2">Bacteriochlorophyll a protein</fullName>
    </submittedName>
</protein>
<keyword evidence="1" id="KW-0479">Metal-binding</keyword>
<organism evidence="2 3">
    <name type="scientific">Prosthecochloris marina</name>
    <dbReference type="NCBI Taxonomy" id="2017681"/>
    <lineage>
        <taxon>Bacteria</taxon>
        <taxon>Pseudomonadati</taxon>
        <taxon>Chlorobiota</taxon>
        <taxon>Chlorobiia</taxon>
        <taxon>Chlorobiales</taxon>
        <taxon>Chlorobiaceae</taxon>
        <taxon>Prosthecochloris</taxon>
    </lineage>
</organism>
<name>A0A317T8Q3_9CHLB</name>
<dbReference type="InterPro" id="IPR003426">
    <property type="entry name" value="BChl_A"/>
</dbReference>
<feature type="binding site" description="axial binding residue" evidence="1">
    <location>
        <position position="298"/>
    </location>
    <ligand>
        <name>bacteriochlorophyll a</name>
        <dbReference type="ChEBI" id="CHEBI:61720"/>
        <label>3</label>
    </ligand>
    <ligandPart>
        <name>Mg</name>
        <dbReference type="ChEBI" id="CHEBI:25107"/>
    </ligandPart>
</feature>
<keyword evidence="1" id="KW-0157">Chromophore</keyword>
<dbReference type="SUPFAM" id="SSF51081">
    <property type="entry name" value="Bacteriochlorophyll A protein"/>
    <property type="match status" value="1"/>
</dbReference>
<dbReference type="OrthoDB" id="596555at2"/>
<feature type="binding site" description="axial binding residue" evidence="1">
    <location>
        <position position="291"/>
    </location>
    <ligand>
        <name>bacteriochlorophyll a</name>
        <dbReference type="ChEBI" id="CHEBI:61720"/>
        <label>1</label>
    </ligand>
    <ligandPart>
        <name>Mg</name>
        <dbReference type="ChEBI" id="CHEBI:25107"/>
    </ligandPart>
</feature>
<dbReference type="Pfam" id="PF02327">
    <property type="entry name" value="BChl_A"/>
    <property type="match status" value="1"/>
</dbReference>
<accession>A0A317T8Q3</accession>
<keyword evidence="1" id="KW-0076">Bacteriochlorophyll</keyword>
<feature type="binding site" description="axial binding residue" evidence="1">
    <location>
        <position position="299"/>
    </location>
    <ligand>
        <name>bacteriochlorophyll a</name>
        <dbReference type="ChEBI" id="CHEBI:61720"/>
        <label>1</label>
    </ligand>
    <ligandPart>
        <name>Mg</name>
        <dbReference type="ChEBI" id="CHEBI:25107"/>
    </ligandPart>
</feature>
<reference evidence="3" key="1">
    <citation type="submission" date="2017-10" db="EMBL/GenBank/DDBJ databases">
        <authorList>
            <person name="Gaisin V.A."/>
            <person name="Rysina M.S."/>
            <person name="Grouzdev D.S."/>
        </authorList>
    </citation>
    <scope>NUCLEOTIDE SEQUENCE [LARGE SCALE GENOMIC DNA]</scope>
    <source>
        <strain evidence="3">V1</strain>
    </source>
</reference>
<dbReference type="RefSeq" id="WP_110023260.1">
    <property type="nucleotide sequence ID" value="NZ_PDNZ01000004.1"/>
</dbReference>
<dbReference type="InterPro" id="IPR036559">
    <property type="entry name" value="Chl_A_sf"/>
</dbReference>
<dbReference type="GO" id="GO:0042314">
    <property type="term" value="F:bacteriochlorophyll binding"/>
    <property type="evidence" value="ECO:0007669"/>
    <property type="project" value="UniProtKB-KW"/>
</dbReference>
<comment type="caution">
    <text evidence="2">The sequence shown here is derived from an EMBL/GenBank/DDBJ whole genome shotgun (WGS) entry which is preliminary data.</text>
</comment>
<sequence>MALFGTKDTTTAHADYEIILEGGSSSWGQVKGRAKVNAPAALPLLPADCNIKIDAKPLDGQKGTVRFTTAIESIVDSTKNTLNVEVDIANETKDRRIAVGEGKLSVGDFSHSFSFEGSVVNMYYYRSDAVRRNVPNPIYQQGRQFHDIMMKVPLENNDLIDTWEGFQQSISGGGANFNDWIREFWFIGPAFTAINEGGQRISPIQVNNFGVESGEKGPVGVSRWKFSHAGSGIVDSISRWSELFPVEQLNKPASIEGGFRSDSQGIEVKVDGNLPGVSRDAGGGLRRVLNHPLIPLVHHGMVGKFNDFTVDAQLKVVLPKGYKIRYAAPQFRSQNLEEYRWSGGAYARWVEHVCKGGTGQFEVLYAQ</sequence>
<feature type="binding site" description="axial binding residue" evidence="1">
    <location>
        <position position="146"/>
    </location>
    <ligand>
        <name>bacteriochlorophyll a</name>
        <dbReference type="ChEBI" id="CHEBI:61720"/>
        <label>1</label>
    </ligand>
    <ligandPart>
        <name>Mg</name>
        <dbReference type="ChEBI" id="CHEBI:25107"/>
    </ligandPart>
</feature>
<keyword evidence="3" id="KW-1185">Reference proteome</keyword>
<evidence type="ECO:0000313" key="2">
    <source>
        <dbReference type="EMBL" id="PWW82127.1"/>
    </source>
</evidence>
<feature type="binding site" description="axial binding residue" evidence="1">
    <location>
        <position position="111"/>
    </location>
    <ligand>
        <name>bacteriochlorophyll a</name>
        <dbReference type="ChEBI" id="CHEBI:61720"/>
        <label>1</label>
    </ligand>
    <ligandPart>
        <name>Mg</name>
        <dbReference type="ChEBI" id="CHEBI:25107"/>
    </ligandPart>
</feature>
<evidence type="ECO:0000256" key="1">
    <source>
        <dbReference type="PIRSR" id="PIRSR603426-1"/>
    </source>
</evidence>
<dbReference type="Proteomes" id="UP000246278">
    <property type="component" value="Unassembled WGS sequence"/>
</dbReference>
<dbReference type="GO" id="GO:0046872">
    <property type="term" value="F:metal ion binding"/>
    <property type="evidence" value="ECO:0007669"/>
    <property type="project" value="UniProtKB-KW"/>
</dbReference>
<proteinExistence type="predicted"/>
<dbReference type="AlphaFoldDB" id="A0A317T8Q3"/>
<evidence type="ECO:0000313" key="3">
    <source>
        <dbReference type="Proteomes" id="UP000246278"/>
    </source>
</evidence>
<keyword evidence="1" id="KW-0460">Magnesium</keyword>
<dbReference type="EMBL" id="PDNZ01000004">
    <property type="protein sequence ID" value="PWW82127.1"/>
    <property type="molecule type" value="Genomic_DNA"/>
</dbReference>